<evidence type="ECO:0000256" key="2">
    <source>
        <dbReference type="ARBA" id="ARBA00022448"/>
    </source>
</evidence>
<dbReference type="Gene3D" id="2.60.40.1120">
    <property type="entry name" value="Carboxypeptidase-like, regulatory domain"/>
    <property type="match status" value="1"/>
</dbReference>
<feature type="chain" id="PRO_5010744468" evidence="9">
    <location>
        <begin position="35"/>
        <end position="1135"/>
    </location>
</feature>
<keyword evidence="2 7" id="KW-0813">Transport</keyword>
<accession>A0A1W2D4F1</accession>
<feature type="compositionally biased region" description="Polar residues" evidence="8">
    <location>
        <begin position="150"/>
        <end position="159"/>
    </location>
</feature>
<feature type="domain" description="Secretin/TonB short N-terminal" evidence="10">
    <location>
        <begin position="61"/>
        <end position="112"/>
    </location>
</feature>
<dbReference type="Pfam" id="PF07660">
    <property type="entry name" value="STN"/>
    <property type="match status" value="1"/>
</dbReference>
<comment type="similarity">
    <text evidence="7">Belongs to the TonB-dependent receptor family.</text>
</comment>
<feature type="region of interest" description="Disordered" evidence="8">
    <location>
        <begin position="135"/>
        <end position="159"/>
    </location>
</feature>
<dbReference type="InterPro" id="IPR008969">
    <property type="entry name" value="CarboxyPept-like_regulatory"/>
</dbReference>
<name>A0A1W2D4F1_9SPHI</name>
<dbReference type="SMART" id="SM00965">
    <property type="entry name" value="STN"/>
    <property type="match status" value="1"/>
</dbReference>
<evidence type="ECO:0000256" key="6">
    <source>
        <dbReference type="ARBA" id="ARBA00023237"/>
    </source>
</evidence>
<dbReference type="NCBIfam" id="TIGR04057">
    <property type="entry name" value="SusC_RagA_signa"/>
    <property type="match status" value="1"/>
</dbReference>
<evidence type="ECO:0000256" key="1">
    <source>
        <dbReference type="ARBA" id="ARBA00004571"/>
    </source>
</evidence>
<dbReference type="Pfam" id="PF07715">
    <property type="entry name" value="Plug"/>
    <property type="match status" value="1"/>
</dbReference>
<evidence type="ECO:0000256" key="8">
    <source>
        <dbReference type="SAM" id="MobiDB-lite"/>
    </source>
</evidence>
<proteinExistence type="inferred from homology"/>
<evidence type="ECO:0000313" key="12">
    <source>
        <dbReference type="Proteomes" id="UP000192678"/>
    </source>
</evidence>
<evidence type="ECO:0000256" key="5">
    <source>
        <dbReference type="ARBA" id="ARBA00023136"/>
    </source>
</evidence>
<dbReference type="InterPro" id="IPR037066">
    <property type="entry name" value="Plug_dom_sf"/>
</dbReference>
<dbReference type="RefSeq" id="WP_084289564.1">
    <property type="nucleotide sequence ID" value="NZ_FWYB01000005.1"/>
</dbReference>
<keyword evidence="6 7" id="KW-0998">Cell outer membrane</keyword>
<dbReference type="InterPro" id="IPR012910">
    <property type="entry name" value="Plug_dom"/>
</dbReference>
<dbReference type="Gene3D" id="2.170.130.10">
    <property type="entry name" value="TonB-dependent receptor, plug domain"/>
    <property type="match status" value="1"/>
</dbReference>
<dbReference type="InterPro" id="IPR039426">
    <property type="entry name" value="TonB-dep_rcpt-like"/>
</dbReference>
<organism evidence="11 12">
    <name type="scientific">Pedobacter nyackensis</name>
    <dbReference type="NCBI Taxonomy" id="475255"/>
    <lineage>
        <taxon>Bacteria</taxon>
        <taxon>Pseudomonadati</taxon>
        <taxon>Bacteroidota</taxon>
        <taxon>Sphingobacteriia</taxon>
        <taxon>Sphingobacteriales</taxon>
        <taxon>Sphingobacteriaceae</taxon>
        <taxon>Pedobacter</taxon>
    </lineage>
</organism>
<dbReference type="InterPro" id="IPR011662">
    <property type="entry name" value="Secretin/TonB_short_N"/>
</dbReference>
<evidence type="ECO:0000256" key="3">
    <source>
        <dbReference type="ARBA" id="ARBA00022452"/>
    </source>
</evidence>
<keyword evidence="3 7" id="KW-1134">Transmembrane beta strand</keyword>
<keyword evidence="12" id="KW-1185">Reference proteome</keyword>
<dbReference type="InterPro" id="IPR036942">
    <property type="entry name" value="Beta-barrel_TonB_sf"/>
</dbReference>
<reference evidence="11 12" key="1">
    <citation type="submission" date="2017-04" db="EMBL/GenBank/DDBJ databases">
        <authorList>
            <person name="Afonso C.L."/>
            <person name="Miller P.J."/>
            <person name="Scott M.A."/>
            <person name="Spackman E."/>
            <person name="Goraichik I."/>
            <person name="Dimitrov K.M."/>
            <person name="Suarez D.L."/>
            <person name="Swayne D.E."/>
        </authorList>
    </citation>
    <scope>NUCLEOTIDE SEQUENCE [LARGE SCALE GENOMIC DNA]</scope>
    <source>
        <strain evidence="11 12">DSM 19625</strain>
    </source>
</reference>
<dbReference type="GO" id="GO:0009279">
    <property type="term" value="C:cell outer membrane"/>
    <property type="evidence" value="ECO:0007669"/>
    <property type="project" value="UniProtKB-SubCell"/>
</dbReference>
<keyword evidence="9" id="KW-0732">Signal</keyword>
<dbReference type="SUPFAM" id="SSF49464">
    <property type="entry name" value="Carboxypeptidase regulatory domain-like"/>
    <property type="match status" value="1"/>
</dbReference>
<evidence type="ECO:0000313" key="11">
    <source>
        <dbReference type="EMBL" id="SMC91938.1"/>
    </source>
</evidence>
<dbReference type="PROSITE" id="PS52016">
    <property type="entry name" value="TONB_DEPENDENT_REC_3"/>
    <property type="match status" value="1"/>
</dbReference>
<dbReference type="STRING" id="475255.SAMN04488101_105230"/>
<dbReference type="SUPFAM" id="SSF56935">
    <property type="entry name" value="Porins"/>
    <property type="match status" value="1"/>
</dbReference>
<evidence type="ECO:0000256" key="7">
    <source>
        <dbReference type="PROSITE-ProRule" id="PRU01360"/>
    </source>
</evidence>
<comment type="subcellular location">
    <subcellularLocation>
        <location evidence="1 7">Cell outer membrane</location>
        <topology evidence="1 7">Multi-pass membrane protein</topology>
    </subcellularLocation>
</comment>
<evidence type="ECO:0000259" key="10">
    <source>
        <dbReference type="SMART" id="SM00965"/>
    </source>
</evidence>
<dbReference type="Gene3D" id="2.40.170.20">
    <property type="entry name" value="TonB-dependent receptor, beta-barrel domain"/>
    <property type="match status" value="1"/>
</dbReference>
<dbReference type="NCBIfam" id="TIGR04056">
    <property type="entry name" value="OMP_RagA_SusC"/>
    <property type="match status" value="1"/>
</dbReference>
<feature type="signal peptide" evidence="9">
    <location>
        <begin position="1"/>
        <end position="34"/>
    </location>
</feature>
<dbReference type="AlphaFoldDB" id="A0A1W2D4F1"/>
<dbReference type="Proteomes" id="UP000192678">
    <property type="component" value="Unassembled WGS sequence"/>
</dbReference>
<dbReference type="OrthoDB" id="9768177at2"/>
<evidence type="ECO:0000256" key="9">
    <source>
        <dbReference type="SAM" id="SignalP"/>
    </source>
</evidence>
<evidence type="ECO:0000256" key="4">
    <source>
        <dbReference type="ARBA" id="ARBA00022692"/>
    </source>
</evidence>
<keyword evidence="5 7" id="KW-0472">Membrane</keyword>
<dbReference type="Pfam" id="PF13715">
    <property type="entry name" value="CarbopepD_reg_2"/>
    <property type="match status" value="1"/>
</dbReference>
<gene>
    <name evidence="11" type="ORF">SAMN04488101_105230</name>
</gene>
<dbReference type="InterPro" id="IPR023996">
    <property type="entry name" value="TonB-dep_OMP_SusC/RagA"/>
</dbReference>
<protein>
    <submittedName>
        <fullName evidence="11">TonB-linked outer membrane protein, SusC/RagA family</fullName>
    </submittedName>
</protein>
<dbReference type="EMBL" id="FWYB01000005">
    <property type="protein sequence ID" value="SMC91938.1"/>
    <property type="molecule type" value="Genomic_DNA"/>
</dbReference>
<dbReference type="InterPro" id="IPR023997">
    <property type="entry name" value="TonB-dep_OMP_SusC/RagA_CS"/>
</dbReference>
<sequence>MKNVNLKNILKFIKIAKYVAFVMALTIAGTQVSAQTKSVSINTNAISIKEALIKIEKQTNYLFVYDNTVINLNKSVPAHFKSEKLETVLNELFKETNIRYVIEDRNIILIRKGTDLGQTPQRQIQVSGRVLDKEGKPLPGVSVGEKGTKNNKSTGPDGQYSINVKSTATLIFSHISYEPVVREVNGQSAINIVLKNEVKDLDEVVVIGYGAVKKGDLTGAISQIKSKDLPQTGNLSLGQMMSGKAPGLQVSQTSAQPGAGVWIQIRGNASGGAGNSGPLYVIDGYPISVENMEPGGGKYSSGSKSPLNNLNPGDIESIEILKDAAATAIYGARAANGVVLITTKRGKNGERSTVQYSGSMSTQKKVKQIVMLNAQDFMMETNRVIYESWLSNNKIKPYGNIDPASVTNSYMPKYSAQDIANAQTTDWLGAVERDGVIAQHNLSLRGGTEQTSYYVSGSIFDQQGVIKNNGIKRYSSRANFDHKLGKYIKTGINLNVSHVNNANVALSNGQNEHAGIIRAAMSSNPSLPIYDKEGKFMLDSNLPFLPNAVSLLEVSDENIINGLLGNFYLTVTPVEGLYIKMNAGFQQEKGERNTYMPKTTLYGLKEGGQATKSFLNRSNELFDVTASYIKTIADKHVLSAMAGYSYQHFATDGIDAGNSRFITDAFKWNNLGAGENIKPRVGSYGNEEILGSVFSRLNYNYDGRYLVSATIRGDASSKFAENHKWGYFPSVAIAWRMINESFMKEQKVISDLKWRISLGQTGNSNIGSNSLALYSTGYNYIFGDQSSVGVAQSQLANPNLKWETTTELNLGLDFGFFKNRITGSMEFFTRRVSDLLDTKVLMQYNPINTVMANIGAKGSKGFELGINSRNLIGDLRWSTDFTFSLYRDRWLERNPQWKKAIYENEKDMLNPYYIYLSDGLVQPSDINPDGTSKLPHMPNAKPGMIKYKDVNGRGTNGELVVGADGKLDDADIVYLGTRTSKFHLGFGNTFEYKSFDLNVFFYGYFGRKLEPPAYLGYVNGSDALKSGSNMAEAVKNRWTHDNPNGKYPTSISNPYERGSDFWLENADFLRCKNITLGYTLPKIKRLDKIVQSLRVYTDIQNPFVITKYSGVDPEMDGMAAYPTQLTVSFGVNVTF</sequence>
<keyword evidence="4 7" id="KW-0812">Transmembrane</keyword>